<name>A0A176ZYN4_9PEZI</name>
<dbReference type="EMBL" id="KV441412">
    <property type="protein sequence ID" value="OAF55026.1"/>
    <property type="molecule type" value="Genomic_DNA"/>
</dbReference>
<protein>
    <submittedName>
        <fullName evidence="1">Uncharacterized protein</fullName>
    </submittedName>
</protein>
<gene>
    <name evidence="1" type="ORF">VC83_08774</name>
</gene>
<organism evidence="1">
    <name type="scientific">Pseudogymnoascus destructans</name>
    <dbReference type="NCBI Taxonomy" id="655981"/>
    <lineage>
        <taxon>Eukaryota</taxon>
        <taxon>Fungi</taxon>
        <taxon>Dikarya</taxon>
        <taxon>Ascomycota</taxon>
        <taxon>Pezizomycotina</taxon>
        <taxon>Leotiomycetes</taxon>
        <taxon>Thelebolales</taxon>
        <taxon>Thelebolaceae</taxon>
        <taxon>Pseudogymnoascus</taxon>
    </lineage>
</organism>
<reference evidence="1" key="1">
    <citation type="submission" date="2016-03" db="EMBL/GenBank/DDBJ databases">
        <title>Updated assembly of Pseudogymnoascus destructans, the fungus causing white-nose syndrome of bats.</title>
        <authorList>
            <person name="Palmer J.M."/>
            <person name="Drees K.P."/>
            <person name="Foster J.T."/>
            <person name="Lindner D.L."/>
        </authorList>
    </citation>
    <scope>NUCLEOTIDE SEQUENCE [LARGE SCALE GENOMIC DNA]</scope>
    <source>
        <strain evidence="1">20631-21</strain>
    </source>
</reference>
<accession>A0A176ZYN4</accession>
<dbReference type="GeneID" id="36291813"/>
<sequence length="95" mass="9525">MHPEMLGQAGGTVDVMTAHGGGGGVVGQPVAIATAPQGWVSWMAIAGQAIMGHDWWGLQVAGVVVLVIVRHLVGGPAVEAVAVGCVVVGHWVTVV</sequence>
<dbReference type="Proteomes" id="UP000077154">
    <property type="component" value="Unassembled WGS sequence"/>
</dbReference>
<dbReference type="AlphaFoldDB" id="A0A176ZYN4"/>
<proteinExistence type="predicted"/>
<evidence type="ECO:0000313" key="1">
    <source>
        <dbReference type="EMBL" id="OAF55026.1"/>
    </source>
</evidence>
<dbReference type="RefSeq" id="XP_024320329.1">
    <property type="nucleotide sequence ID" value="XM_024472317.1"/>
</dbReference>